<evidence type="ECO:0000259" key="2">
    <source>
        <dbReference type="Pfam" id="PF00144"/>
    </source>
</evidence>
<dbReference type="SUPFAM" id="SSF56601">
    <property type="entry name" value="beta-lactamase/transpeptidase-like"/>
    <property type="match status" value="1"/>
</dbReference>
<sequence length="339" mass="38878">MYSTYIEKLINQNKMPAAVLLIQKDGEMKFLKSYGSFKDNNNKDINVFTDTLFDLASLTKVIATLPSILLLHEEKELSIDDKVEKYIENFQYSNVRIRHLLQHTSGLPADLPYKNRNDQRDVISDIIQTKLIHDPGSKVNYSDVGMILLGRIIEKISGMGLDRFTQKYLFDPWKMKNTQYRPSPDKLNQIAATEMFEGEYIHGEVHDEKAYQLGGVCGSAGLFSTAKDVSAFANYWLYPESQSVLSKETMRLAVENIVGNRGLGFEVLNDTEKELTCGKRWSRGSFGHTGFTGTSVWIDPIEKLSVVLLTNIVHFGRDHQMRKFRKELHTMIYREFVKK</sequence>
<dbReference type="InterPro" id="IPR001466">
    <property type="entry name" value="Beta-lactam-related"/>
</dbReference>
<keyword evidence="1" id="KW-0378">Hydrolase</keyword>
<dbReference type="OrthoDB" id="9770183at2"/>
<dbReference type="InterPro" id="IPR050789">
    <property type="entry name" value="Diverse_Enzym_Activities"/>
</dbReference>
<evidence type="ECO:0000313" key="4">
    <source>
        <dbReference type="Proteomes" id="UP000247978"/>
    </source>
</evidence>
<dbReference type="PANTHER" id="PTHR43283">
    <property type="entry name" value="BETA-LACTAMASE-RELATED"/>
    <property type="match status" value="1"/>
</dbReference>
<dbReference type="AlphaFoldDB" id="A0A2V3VUJ3"/>
<dbReference type="PANTHER" id="PTHR43283:SF11">
    <property type="entry name" value="BETA-LACTAMASE-RELATED DOMAIN-CONTAINING PROTEIN"/>
    <property type="match status" value="1"/>
</dbReference>
<accession>A0A2V3VUJ3</accession>
<reference evidence="3 4" key="1">
    <citation type="submission" date="2018-05" db="EMBL/GenBank/DDBJ databases">
        <title>Genomic Encyclopedia of Type Strains, Phase IV (KMG-IV): sequencing the most valuable type-strain genomes for metagenomic binning, comparative biology and taxonomic classification.</title>
        <authorList>
            <person name="Goeker M."/>
        </authorList>
    </citation>
    <scope>NUCLEOTIDE SEQUENCE [LARGE SCALE GENOMIC DNA]</scope>
    <source>
        <strain evidence="3 4">DSM 28556</strain>
    </source>
</reference>
<organism evidence="3 4">
    <name type="scientific">Pseudogracilibacillus auburnensis</name>
    <dbReference type="NCBI Taxonomy" id="1494959"/>
    <lineage>
        <taxon>Bacteria</taxon>
        <taxon>Bacillati</taxon>
        <taxon>Bacillota</taxon>
        <taxon>Bacilli</taxon>
        <taxon>Bacillales</taxon>
        <taxon>Bacillaceae</taxon>
        <taxon>Pseudogracilibacillus</taxon>
    </lineage>
</organism>
<evidence type="ECO:0000256" key="1">
    <source>
        <dbReference type="ARBA" id="ARBA00022801"/>
    </source>
</evidence>
<dbReference type="RefSeq" id="WP_110396151.1">
    <property type="nucleotide sequence ID" value="NZ_JADIJL010000026.1"/>
</dbReference>
<dbReference type="InterPro" id="IPR012338">
    <property type="entry name" value="Beta-lactam/transpept-like"/>
</dbReference>
<dbReference type="Pfam" id="PF00144">
    <property type="entry name" value="Beta-lactamase"/>
    <property type="match status" value="1"/>
</dbReference>
<name>A0A2V3VUJ3_9BACI</name>
<evidence type="ECO:0000313" key="3">
    <source>
        <dbReference type="EMBL" id="PXW85577.1"/>
    </source>
</evidence>
<protein>
    <submittedName>
        <fullName evidence="3">CubicO group peptidase (Beta-lactamase class C family)</fullName>
    </submittedName>
</protein>
<dbReference type="Gene3D" id="3.40.710.10">
    <property type="entry name" value="DD-peptidase/beta-lactamase superfamily"/>
    <property type="match status" value="1"/>
</dbReference>
<dbReference type="GO" id="GO:0016787">
    <property type="term" value="F:hydrolase activity"/>
    <property type="evidence" value="ECO:0007669"/>
    <property type="project" value="UniProtKB-KW"/>
</dbReference>
<keyword evidence="4" id="KW-1185">Reference proteome</keyword>
<proteinExistence type="predicted"/>
<comment type="caution">
    <text evidence="3">The sequence shown here is derived from an EMBL/GenBank/DDBJ whole genome shotgun (WGS) entry which is preliminary data.</text>
</comment>
<dbReference type="EMBL" id="QJJQ01000010">
    <property type="protein sequence ID" value="PXW85577.1"/>
    <property type="molecule type" value="Genomic_DNA"/>
</dbReference>
<dbReference type="Proteomes" id="UP000247978">
    <property type="component" value="Unassembled WGS sequence"/>
</dbReference>
<gene>
    <name evidence="3" type="ORF">DFR56_11077</name>
</gene>
<feature type="domain" description="Beta-lactamase-related" evidence="2">
    <location>
        <begin position="5"/>
        <end position="324"/>
    </location>
</feature>